<dbReference type="Pfam" id="PF01156">
    <property type="entry name" value="IU_nuc_hydro"/>
    <property type="match status" value="1"/>
</dbReference>
<dbReference type="EMBL" id="VBUU01000055">
    <property type="protein sequence ID" value="TLF92934.1"/>
    <property type="molecule type" value="Genomic_DNA"/>
</dbReference>
<dbReference type="GO" id="GO:0006152">
    <property type="term" value="P:purine nucleoside catabolic process"/>
    <property type="evidence" value="ECO:0007669"/>
    <property type="project" value="TreeGrafter"/>
</dbReference>
<evidence type="ECO:0000313" key="5">
    <source>
        <dbReference type="Proteomes" id="UP000308349"/>
    </source>
</evidence>
<dbReference type="GO" id="GO:0005829">
    <property type="term" value="C:cytosol"/>
    <property type="evidence" value="ECO:0007669"/>
    <property type="project" value="TreeGrafter"/>
</dbReference>
<organism evidence="4 5">
    <name type="scientific">Nocardia cyriacigeorgica</name>
    <dbReference type="NCBI Taxonomy" id="135487"/>
    <lineage>
        <taxon>Bacteria</taxon>
        <taxon>Bacillati</taxon>
        <taxon>Actinomycetota</taxon>
        <taxon>Actinomycetes</taxon>
        <taxon>Mycobacteriales</taxon>
        <taxon>Nocardiaceae</taxon>
        <taxon>Nocardia</taxon>
    </lineage>
</organism>
<dbReference type="PANTHER" id="PTHR12304">
    <property type="entry name" value="INOSINE-URIDINE PREFERRING NUCLEOSIDE HYDROLASE"/>
    <property type="match status" value="1"/>
</dbReference>
<evidence type="ECO:0000256" key="1">
    <source>
        <dbReference type="ARBA" id="ARBA00022801"/>
    </source>
</evidence>
<proteinExistence type="predicted"/>
<protein>
    <submittedName>
        <fullName evidence="4">Nucleoside hydrolase</fullName>
    </submittedName>
</protein>
<gene>
    <name evidence="4" type="ORF">FEK35_30275</name>
</gene>
<comment type="caution">
    <text evidence="4">The sequence shown here is derived from an EMBL/GenBank/DDBJ whole genome shotgun (WGS) entry which is preliminary data.</text>
</comment>
<name>A0A5R8P4Q8_9NOCA</name>
<evidence type="ECO:0000259" key="3">
    <source>
        <dbReference type="Pfam" id="PF01156"/>
    </source>
</evidence>
<sequence>MPSPIPFAQTYTAVTNATAYSVVVVDTDIGYDADDIVALAVAARVVPNLVVVTSDEVGTSRARLSRRYLDALDRTDVPVLAGCDLGSDQFLLQDRIHATRLPRTESLEHILRDRTDPDGLILWVGLGPLSNLAQLARTAPDLTDRICLVQMGGWLDTYRDPDRASHNLHTDQPAAGLALRILAHPPRLILSEHTNHPTLAVGSESVIYQKLCAADAPEWAQLAAANLTAWFTRRPASWMQDPVTLAAALGHPLVAFTTERLHISTDARLRRHPTGRTTHVSAHIDHNAALTWIADHLHW</sequence>
<keyword evidence="1 4" id="KW-0378">Hydrolase</keyword>
<dbReference type="InterPro" id="IPR023186">
    <property type="entry name" value="IUNH"/>
</dbReference>
<accession>A0A5R8P4Q8</accession>
<dbReference type="GO" id="GO:0008477">
    <property type="term" value="F:purine nucleosidase activity"/>
    <property type="evidence" value="ECO:0007669"/>
    <property type="project" value="TreeGrafter"/>
</dbReference>
<keyword evidence="2" id="KW-0326">Glycosidase</keyword>
<dbReference type="Proteomes" id="UP000308349">
    <property type="component" value="Unassembled WGS sequence"/>
</dbReference>
<dbReference type="RefSeq" id="WP_138459130.1">
    <property type="nucleotide sequence ID" value="NZ_VBUU01000055.1"/>
</dbReference>
<feature type="domain" description="Inosine/uridine-preferring nucleoside hydrolase" evidence="3">
    <location>
        <begin position="23"/>
        <end position="278"/>
    </location>
</feature>
<evidence type="ECO:0000256" key="2">
    <source>
        <dbReference type="ARBA" id="ARBA00023295"/>
    </source>
</evidence>
<dbReference type="InterPro" id="IPR036452">
    <property type="entry name" value="Ribo_hydro-like"/>
</dbReference>
<reference evidence="4 5" key="1">
    <citation type="submission" date="2019-05" db="EMBL/GenBank/DDBJ databases">
        <title>Genomes sequences of two Nocardia cyriacigeorgica environmental isolates, type strains Nocardia asteroides ATCC 19247 and Nocardia cyriacigeorgica DSM 44484.</title>
        <authorList>
            <person name="Vautrin F."/>
            <person name="Bergeron E."/>
            <person name="Dubost A."/>
            <person name="Abrouk D."/>
            <person name="Rodriguez Nava V."/>
            <person name="Pujic P."/>
        </authorList>
    </citation>
    <scope>NUCLEOTIDE SEQUENCE [LARGE SCALE GENOMIC DNA]</scope>
    <source>
        <strain evidence="4 5">EML 1456</strain>
    </source>
</reference>
<dbReference type="InterPro" id="IPR001910">
    <property type="entry name" value="Inosine/uridine_hydrolase_dom"/>
</dbReference>
<dbReference type="Gene3D" id="3.90.245.10">
    <property type="entry name" value="Ribonucleoside hydrolase-like"/>
    <property type="match status" value="1"/>
</dbReference>
<evidence type="ECO:0000313" key="4">
    <source>
        <dbReference type="EMBL" id="TLF92934.1"/>
    </source>
</evidence>
<dbReference type="OrthoDB" id="4513390at2"/>
<dbReference type="SUPFAM" id="SSF53590">
    <property type="entry name" value="Nucleoside hydrolase"/>
    <property type="match status" value="1"/>
</dbReference>
<dbReference type="AlphaFoldDB" id="A0A5R8P4Q8"/>
<dbReference type="PANTHER" id="PTHR12304:SF4">
    <property type="entry name" value="URIDINE NUCLEOSIDASE"/>
    <property type="match status" value="1"/>
</dbReference>